<keyword evidence="4 9" id="KW-0808">Transferase</keyword>
<organism evidence="9 10">
    <name type="scientific">Tropicimonas sediminicola</name>
    <dbReference type="NCBI Taxonomy" id="1031541"/>
    <lineage>
        <taxon>Bacteria</taxon>
        <taxon>Pseudomonadati</taxon>
        <taxon>Pseudomonadota</taxon>
        <taxon>Alphaproteobacteria</taxon>
        <taxon>Rhodobacterales</taxon>
        <taxon>Roseobacteraceae</taxon>
        <taxon>Tropicimonas</taxon>
    </lineage>
</organism>
<evidence type="ECO:0000256" key="4">
    <source>
        <dbReference type="ARBA" id="ARBA00022679"/>
    </source>
</evidence>
<dbReference type="InterPro" id="IPR001173">
    <property type="entry name" value="Glyco_trans_2-like"/>
</dbReference>
<dbReference type="Gene3D" id="3.90.550.10">
    <property type="entry name" value="Spore Coat Polysaccharide Biosynthesis Protein SpsA, Chain A"/>
    <property type="match status" value="1"/>
</dbReference>
<dbReference type="EMBL" id="FZOY01000003">
    <property type="protein sequence ID" value="SNS77920.1"/>
    <property type="molecule type" value="Genomic_DNA"/>
</dbReference>
<evidence type="ECO:0000259" key="7">
    <source>
        <dbReference type="Pfam" id="PF00535"/>
    </source>
</evidence>
<comment type="subcellular location">
    <subcellularLocation>
        <location evidence="1">Cell membrane</location>
    </subcellularLocation>
</comment>
<evidence type="ECO:0000313" key="10">
    <source>
        <dbReference type="Proteomes" id="UP000198426"/>
    </source>
</evidence>
<dbReference type="GO" id="GO:0016757">
    <property type="term" value="F:glycosyltransferase activity"/>
    <property type="evidence" value="ECO:0007669"/>
    <property type="project" value="UniProtKB-KW"/>
</dbReference>
<dbReference type="Pfam" id="PF02709">
    <property type="entry name" value="Glyco_transf_7C"/>
    <property type="match status" value="1"/>
</dbReference>
<reference evidence="9 10" key="1">
    <citation type="submission" date="2017-06" db="EMBL/GenBank/DDBJ databases">
        <authorList>
            <person name="Kim H.J."/>
            <person name="Triplett B.A."/>
        </authorList>
    </citation>
    <scope>NUCLEOTIDE SEQUENCE [LARGE SCALE GENOMIC DNA]</scope>
    <source>
        <strain evidence="9 10">DSM 29339</strain>
    </source>
</reference>
<dbReference type="Pfam" id="PF00535">
    <property type="entry name" value="Glycos_transf_2"/>
    <property type="match status" value="1"/>
</dbReference>
<dbReference type="GO" id="GO:0005886">
    <property type="term" value="C:plasma membrane"/>
    <property type="evidence" value="ECO:0007669"/>
    <property type="project" value="UniProtKB-SubCell"/>
</dbReference>
<dbReference type="AlphaFoldDB" id="A0A239H984"/>
<gene>
    <name evidence="9" type="ORF">SAMN05421757_103303</name>
</gene>
<feature type="domain" description="Galactosyltransferase C-terminal" evidence="8">
    <location>
        <begin position="137"/>
        <end position="196"/>
    </location>
</feature>
<name>A0A239H984_9RHOB</name>
<feature type="transmembrane region" description="Helical" evidence="6">
    <location>
        <begin position="242"/>
        <end position="270"/>
    </location>
</feature>
<evidence type="ECO:0000313" key="9">
    <source>
        <dbReference type="EMBL" id="SNS77920.1"/>
    </source>
</evidence>
<feature type="domain" description="Glycosyltransferase 2-like" evidence="7">
    <location>
        <begin position="9"/>
        <end position="135"/>
    </location>
</feature>
<dbReference type="InterPro" id="IPR029044">
    <property type="entry name" value="Nucleotide-diphossugar_trans"/>
</dbReference>
<sequence>MSAPEVAAVVIGRNEGAHLAACLASLAGEVGRVVYVDSGSMDDSVAVARTAGAEVVELDPAQPFTAARARNAGVDALGEIGLPELIQFIDGDCTLVPGWIATARAAFATEPELAVACGRRRERHPEASVYTRMIDREWDTPVGRARACGGDSMMRSAAFRAVGGFDPTMIAGEEPDLCIRLRAAGWKVRRLDAEMTRHDAGITRFAQFWQRARRAGHAYAEGAARHGAPPERHYVPQLRRCLLWGAALPLATLVLTLAISPWFLLLALAYPLQIQRLARSRGLAEATLLTVGKIAEAQGAIGYRLRRLGKQRSSLVEYK</sequence>
<proteinExistence type="predicted"/>
<keyword evidence="3" id="KW-0328">Glycosyltransferase</keyword>
<evidence type="ECO:0000259" key="8">
    <source>
        <dbReference type="Pfam" id="PF02709"/>
    </source>
</evidence>
<evidence type="ECO:0000256" key="3">
    <source>
        <dbReference type="ARBA" id="ARBA00022676"/>
    </source>
</evidence>
<keyword evidence="6" id="KW-0812">Transmembrane</keyword>
<dbReference type="OrthoDB" id="8416156at2"/>
<accession>A0A239H984</accession>
<keyword evidence="10" id="KW-1185">Reference proteome</keyword>
<evidence type="ECO:0000256" key="5">
    <source>
        <dbReference type="ARBA" id="ARBA00023136"/>
    </source>
</evidence>
<evidence type="ECO:0000256" key="1">
    <source>
        <dbReference type="ARBA" id="ARBA00004236"/>
    </source>
</evidence>
<keyword evidence="6" id="KW-1133">Transmembrane helix</keyword>
<dbReference type="PANTHER" id="PTHR43646:SF2">
    <property type="entry name" value="GLYCOSYLTRANSFERASE 2-LIKE DOMAIN-CONTAINING PROTEIN"/>
    <property type="match status" value="1"/>
</dbReference>
<dbReference type="SUPFAM" id="SSF53448">
    <property type="entry name" value="Nucleotide-diphospho-sugar transferases"/>
    <property type="match status" value="1"/>
</dbReference>
<evidence type="ECO:0000256" key="2">
    <source>
        <dbReference type="ARBA" id="ARBA00022475"/>
    </source>
</evidence>
<dbReference type="RefSeq" id="WP_089232891.1">
    <property type="nucleotide sequence ID" value="NZ_FZOY01000003.1"/>
</dbReference>
<keyword evidence="2" id="KW-1003">Cell membrane</keyword>
<dbReference type="PANTHER" id="PTHR43646">
    <property type="entry name" value="GLYCOSYLTRANSFERASE"/>
    <property type="match status" value="1"/>
</dbReference>
<dbReference type="Proteomes" id="UP000198426">
    <property type="component" value="Unassembled WGS sequence"/>
</dbReference>
<protein>
    <submittedName>
        <fullName evidence="9">Glycosyltransferase, GT2 family</fullName>
    </submittedName>
</protein>
<dbReference type="InterPro" id="IPR027791">
    <property type="entry name" value="Galactosyl_T_C"/>
</dbReference>
<evidence type="ECO:0000256" key="6">
    <source>
        <dbReference type="SAM" id="Phobius"/>
    </source>
</evidence>
<keyword evidence="5 6" id="KW-0472">Membrane</keyword>